<dbReference type="InterPro" id="IPR037069">
    <property type="entry name" value="AcylCoA_DH/ox_N_sf"/>
</dbReference>
<dbReference type="InterPro" id="IPR049448">
    <property type="entry name" value="ACAD9/ACADV-like_C"/>
</dbReference>
<feature type="domain" description="ACAD9/ACADV-like C-terminal" evidence="8">
    <location>
        <begin position="479"/>
        <end position="596"/>
    </location>
</feature>
<keyword evidence="5" id="KW-0809">Transit peptide</keyword>
<dbReference type="SUPFAM" id="SSF56645">
    <property type="entry name" value="Acyl-CoA dehydrogenase NM domain-like"/>
    <property type="match status" value="1"/>
</dbReference>
<keyword evidence="7" id="KW-0496">Mitochondrion</keyword>
<evidence type="ECO:0000313" key="9">
    <source>
        <dbReference type="Proteomes" id="UP001652626"/>
    </source>
</evidence>
<evidence type="ECO:0000256" key="5">
    <source>
        <dbReference type="ARBA" id="ARBA00022946"/>
    </source>
</evidence>
<dbReference type="RefSeq" id="XP_026488606.2">
    <property type="nucleotide sequence ID" value="XM_026632821.2"/>
</dbReference>
<dbReference type="OMA" id="IYAMWAS"/>
<dbReference type="Gene3D" id="2.40.110.10">
    <property type="entry name" value="Butyryl-CoA Dehydrogenase, subunit A, domain 2"/>
    <property type="match status" value="1"/>
</dbReference>
<evidence type="ECO:0000256" key="3">
    <source>
        <dbReference type="ARBA" id="ARBA00022630"/>
    </source>
</evidence>
<dbReference type="PANTHER" id="PTHR43884">
    <property type="entry name" value="ACYL-COA DEHYDROGENASE"/>
    <property type="match status" value="1"/>
</dbReference>
<dbReference type="GO" id="GO:0050660">
    <property type="term" value="F:flavin adenine dinucleotide binding"/>
    <property type="evidence" value="ECO:0007669"/>
    <property type="project" value="InterPro"/>
</dbReference>
<dbReference type="Gene3D" id="1.10.540.10">
    <property type="entry name" value="Acyl-CoA dehydrogenase/oxidase, N-terminal domain"/>
    <property type="match status" value="1"/>
</dbReference>
<dbReference type="AlphaFoldDB" id="A0A8B8HXZ9"/>
<evidence type="ECO:0000256" key="1">
    <source>
        <dbReference type="ARBA" id="ARBA00001974"/>
    </source>
</evidence>
<keyword evidence="4" id="KW-0274">FAD</keyword>
<protein>
    <submittedName>
        <fullName evidence="10">Complex I assembly factor ACAD9, mitochondrial</fullName>
    </submittedName>
</protein>
<evidence type="ECO:0000259" key="8">
    <source>
        <dbReference type="Pfam" id="PF21343"/>
    </source>
</evidence>
<dbReference type="InterPro" id="IPR046373">
    <property type="entry name" value="Acyl-CoA_Oxase/DH_mid-dom_sf"/>
</dbReference>
<dbReference type="PANTHER" id="PTHR43884:SF9">
    <property type="entry name" value="COMPLEX I ASSEMBLY FACTOR ACAD9, MITOCHONDRIAL"/>
    <property type="match status" value="1"/>
</dbReference>
<keyword evidence="9" id="KW-1185">Reference proteome</keyword>
<dbReference type="GeneID" id="113395254"/>
<comment type="cofactor">
    <cofactor evidence="1">
        <name>FAD</name>
        <dbReference type="ChEBI" id="CHEBI:57692"/>
    </cofactor>
</comment>
<dbReference type="Pfam" id="PF21343">
    <property type="entry name" value="ACAD9-ACADV_C"/>
    <property type="match status" value="1"/>
</dbReference>
<proteinExistence type="predicted"/>
<dbReference type="OrthoDB" id="354at2759"/>
<dbReference type="InterPro" id="IPR036250">
    <property type="entry name" value="AcylCo_DH-like_C"/>
</dbReference>
<keyword evidence="3" id="KW-0285">Flavoprotein</keyword>
<reference evidence="10" key="1">
    <citation type="submission" date="2025-08" db="UniProtKB">
        <authorList>
            <consortium name="RefSeq"/>
        </authorList>
    </citation>
    <scope>IDENTIFICATION</scope>
    <source>
        <tissue evidence="10">Whole body</tissue>
    </source>
</reference>
<dbReference type="InterPro" id="IPR009100">
    <property type="entry name" value="AcylCoA_DH/oxidase_NM_dom_sf"/>
</dbReference>
<evidence type="ECO:0000256" key="7">
    <source>
        <dbReference type="ARBA" id="ARBA00023128"/>
    </source>
</evidence>
<evidence type="ECO:0000256" key="2">
    <source>
        <dbReference type="ARBA" id="ARBA00004173"/>
    </source>
</evidence>
<keyword evidence="6" id="KW-0560">Oxidoreductase</keyword>
<sequence length="609" mass="69412">MNIARKVSSIIPYHNVRKNVYRKFRFSASNFDSSAQSQPQVREEKFDFEDLKVLERVERRNAQISPFMKDVFMSIFNKDLLAYPEILNKEESAALDNRVAALESVFSDPKKTKDDRRNALIQTGMYGAPASLTNGGLAMNYTESLRYLDVISTDLELGLELSDHWVSLNVLKLGLNADVYQKLVNDLTSGEETISICIREKIPERLMQADFRTTAEMDGKGVWHLNGEKICTNSTGYLLVLCLVEETRFKAFLVHPRANGISSNKNFVTFRQTPATPLDEITEEALSQTLAASRLYTATLCRNSLKKSMHTCLEYIKPRYFSGKPLTEVPTIRAVVGDTLLKQYASESAEYFTAGILDGYLQPDAELEMAMCRNFIANHAQYQLLQLLAIPGMEMQDRCLELMEEMRLLTLRGENTDNINMYIALNGIHHAGKSMATEIKQMRNPMFNPSFIFKKILTDRHQERDNPKLDLYLSEHLHPTLKQSAEKLEYCVLRMRFTCETLMSRHGQEIGNAFTELTRLAEAATEILAMSAVLARASRAYCIGLRNGELEMKLSSCFVEKSKARVQKLLLEVNDGEYLNTDHFRIQFGKKVLDNKDAIVEKPTARVFW</sequence>
<evidence type="ECO:0000313" key="10">
    <source>
        <dbReference type="RefSeq" id="XP_026488606.2"/>
    </source>
</evidence>
<dbReference type="SUPFAM" id="SSF47203">
    <property type="entry name" value="Acyl-CoA dehydrogenase C-terminal domain-like"/>
    <property type="match status" value="1"/>
</dbReference>
<evidence type="ECO:0000256" key="6">
    <source>
        <dbReference type="ARBA" id="ARBA00023002"/>
    </source>
</evidence>
<comment type="subcellular location">
    <subcellularLocation>
        <location evidence="2">Mitochondrion</location>
    </subcellularLocation>
</comment>
<accession>A0A8B8HXZ9</accession>
<dbReference type="Proteomes" id="UP001652626">
    <property type="component" value="Chromosome 29"/>
</dbReference>
<gene>
    <name evidence="10" type="primary">Egm</name>
</gene>
<evidence type="ECO:0000256" key="4">
    <source>
        <dbReference type="ARBA" id="ARBA00022827"/>
    </source>
</evidence>
<organism evidence="9 10">
    <name type="scientific">Vanessa tameamea</name>
    <name type="common">Kamehameha butterfly</name>
    <dbReference type="NCBI Taxonomy" id="334116"/>
    <lineage>
        <taxon>Eukaryota</taxon>
        <taxon>Metazoa</taxon>
        <taxon>Ecdysozoa</taxon>
        <taxon>Arthropoda</taxon>
        <taxon>Hexapoda</taxon>
        <taxon>Insecta</taxon>
        <taxon>Pterygota</taxon>
        <taxon>Neoptera</taxon>
        <taxon>Endopterygota</taxon>
        <taxon>Lepidoptera</taxon>
        <taxon>Glossata</taxon>
        <taxon>Ditrysia</taxon>
        <taxon>Papilionoidea</taxon>
        <taxon>Nymphalidae</taxon>
        <taxon>Nymphalinae</taxon>
        <taxon>Vanessa</taxon>
    </lineage>
</organism>
<dbReference type="GO" id="GO:0005739">
    <property type="term" value="C:mitochondrion"/>
    <property type="evidence" value="ECO:0007669"/>
    <property type="project" value="UniProtKB-SubCell"/>
</dbReference>
<dbReference type="Gene3D" id="1.20.140.10">
    <property type="entry name" value="Butyryl-CoA Dehydrogenase, subunit A, domain 3"/>
    <property type="match status" value="2"/>
</dbReference>
<dbReference type="GO" id="GO:0003995">
    <property type="term" value="F:acyl-CoA dehydrogenase activity"/>
    <property type="evidence" value="ECO:0007669"/>
    <property type="project" value="TreeGrafter"/>
</dbReference>
<name>A0A8B8HXZ9_VANTA</name>